<proteinExistence type="predicted"/>
<protein>
    <submittedName>
        <fullName evidence="2">Uncharacterized protein</fullName>
    </submittedName>
</protein>
<keyword evidence="3" id="KW-1185">Reference proteome</keyword>
<evidence type="ECO:0000313" key="2">
    <source>
        <dbReference type="EMBL" id="KAK0441352.1"/>
    </source>
</evidence>
<sequence length="79" mass="8814">MLVRIASFLSCLIIPKFRRADCMSRIRQGSCRSMLLLSFSLRHLYVLLIRCQSSPPVPYPSASSHGRVALDSSSTVQTT</sequence>
<comment type="caution">
    <text evidence="2">The sequence shown here is derived from an EMBL/GenBank/DDBJ whole genome shotgun (WGS) entry which is preliminary data.</text>
</comment>
<dbReference type="AlphaFoldDB" id="A0AA39JEM1"/>
<feature type="region of interest" description="Disordered" evidence="1">
    <location>
        <begin position="56"/>
        <end position="79"/>
    </location>
</feature>
<dbReference type="EMBL" id="JAUEPT010000030">
    <property type="protein sequence ID" value="KAK0441352.1"/>
    <property type="molecule type" value="Genomic_DNA"/>
</dbReference>
<reference evidence="2" key="1">
    <citation type="submission" date="2023-06" db="EMBL/GenBank/DDBJ databases">
        <authorList>
            <consortium name="Lawrence Berkeley National Laboratory"/>
            <person name="Ahrendt S."/>
            <person name="Sahu N."/>
            <person name="Indic B."/>
            <person name="Wong-Bajracharya J."/>
            <person name="Merenyi Z."/>
            <person name="Ke H.-M."/>
            <person name="Monk M."/>
            <person name="Kocsube S."/>
            <person name="Drula E."/>
            <person name="Lipzen A."/>
            <person name="Balint B."/>
            <person name="Henrissat B."/>
            <person name="Andreopoulos B."/>
            <person name="Martin F.M."/>
            <person name="Harder C.B."/>
            <person name="Rigling D."/>
            <person name="Ford K.L."/>
            <person name="Foster G.D."/>
            <person name="Pangilinan J."/>
            <person name="Papanicolaou A."/>
            <person name="Barry K."/>
            <person name="LaButti K."/>
            <person name="Viragh M."/>
            <person name="Koriabine M."/>
            <person name="Yan M."/>
            <person name="Riley R."/>
            <person name="Champramary S."/>
            <person name="Plett K.L."/>
            <person name="Tsai I.J."/>
            <person name="Slot J."/>
            <person name="Sipos G."/>
            <person name="Plett J."/>
            <person name="Nagy L.G."/>
            <person name="Grigoriev I.V."/>
        </authorList>
    </citation>
    <scope>NUCLEOTIDE SEQUENCE</scope>
    <source>
        <strain evidence="2">FPL87.14</strain>
    </source>
</reference>
<name>A0AA39JEM1_9AGAR</name>
<gene>
    <name evidence="2" type="ORF">EV421DRAFT_1812815</name>
</gene>
<accession>A0AA39JEM1</accession>
<organism evidence="2 3">
    <name type="scientific">Armillaria borealis</name>
    <dbReference type="NCBI Taxonomy" id="47425"/>
    <lineage>
        <taxon>Eukaryota</taxon>
        <taxon>Fungi</taxon>
        <taxon>Dikarya</taxon>
        <taxon>Basidiomycota</taxon>
        <taxon>Agaricomycotina</taxon>
        <taxon>Agaricomycetes</taxon>
        <taxon>Agaricomycetidae</taxon>
        <taxon>Agaricales</taxon>
        <taxon>Marasmiineae</taxon>
        <taxon>Physalacriaceae</taxon>
        <taxon>Armillaria</taxon>
    </lineage>
</organism>
<evidence type="ECO:0000313" key="3">
    <source>
        <dbReference type="Proteomes" id="UP001175226"/>
    </source>
</evidence>
<dbReference type="Proteomes" id="UP001175226">
    <property type="component" value="Unassembled WGS sequence"/>
</dbReference>
<evidence type="ECO:0000256" key="1">
    <source>
        <dbReference type="SAM" id="MobiDB-lite"/>
    </source>
</evidence>